<dbReference type="GO" id="GO:0016887">
    <property type="term" value="F:ATP hydrolysis activity"/>
    <property type="evidence" value="ECO:0007669"/>
    <property type="project" value="InterPro"/>
</dbReference>
<evidence type="ECO:0000256" key="6">
    <source>
        <dbReference type="ARBA" id="ARBA00023136"/>
    </source>
</evidence>
<keyword evidence="2 7" id="KW-0812">Transmembrane</keyword>
<feature type="transmembrane region" description="Helical" evidence="7">
    <location>
        <begin position="249"/>
        <end position="272"/>
    </location>
</feature>
<dbReference type="Pfam" id="PF00005">
    <property type="entry name" value="ABC_tran"/>
    <property type="match status" value="1"/>
</dbReference>
<reference evidence="10 11" key="1">
    <citation type="submission" date="2024-04" db="EMBL/GenBank/DDBJ databases">
        <title>Novel genus in family Flammeovirgaceae.</title>
        <authorList>
            <person name="Nguyen T.H."/>
            <person name="Vuong T.Q."/>
            <person name="Le H."/>
            <person name="Kim S.-G."/>
        </authorList>
    </citation>
    <scope>NUCLEOTIDE SEQUENCE [LARGE SCALE GENOMIC DNA]</scope>
    <source>
        <strain evidence="10 11">JCM 23209</strain>
    </source>
</reference>
<dbReference type="Gene3D" id="3.40.50.300">
    <property type="entry name" value="P-loop containing nucleotide triphosphate hydrolases"/>
    <property type="match status" value="1"/>
</dbReference>
<feature type="domain" description="ABC transporter" evidence="8">
    <location>
        <begin position="341"/>
        <end position="574"/>
    </location>
</feature>
<protein>
    <submittedName>
        <fullName evidence="10">ATP-binding cassette domain-containing protein</fullName>
    </submittedName>
</protein>
<proteinExistence type="predicted"/>
<dbReference type="GO" id="GO:0005524">
    <property type="term" value="F:ATP binding"/>
    <property type="evidence" value="ECO:0007669"/>
    <property type="project" value="UniProtKB-KW"/>
</dbReference>
<dbReference type="SMART" id="SM00382">
    <property type="entry name" value="AAA"/>
    <property type="match status" value="1"/>
</dbReference>
<feature type="transmembrane region" description="Helical" evidence="7">
    <location>
        <begin position="28"/>
        <end position="50"/>
    </location>
</feature>
<feature type="domain" description="ABC transmembrane type-1" evidence="9">
    <location>
        <begin position="30"/>
        <end position="307"/>
    </location>
</feature>
<feature type="transmembrane region" description="Helical" evidence="7">
    <location>
        <begin position="62"/>
        <end position="86"/>
    </location>
</feature>
<dbReference type="GO" id="GO:0015421">
    <property type="term" value="F:ABC-type oligopeptide transporter activity"/>
    <property type="evidence" value="ECO:0007669"/>
    <property type="project" value="TreeGrafter"/>
</dbReference>
<feature type="transmembrane region" description="Helical" evidence="7">
    <location>
        <begin position="163"/>
        <end position="182"/>
    </location>
</feature>
<organism evidence="10 11">
    <name type="scientific">Rapidithrix thailandica</name>
    <dbReference type="NCBI Taxonomy" id="413964"/>
    <lineage>
        <taxon>Bacteria</taxon>
        <taxon>Pseudomonadati</taxon>
        <taxon>Bacteroidota</taxon>
        <taxon>Cytophagia</taxon>
        <taxon>Cytophagales</taxon>
        <taxon>Flammeovirgaceae</taxon>
        <taxon>Rapidithrix</taxon>
    </lineage>
</organism>
<dbReference type="InterPro" id="IPR003593">
    <property type="entry name" value="AAA+_ATPase"/>
</dbReference>
<keyword evidence="6 7" id="KW-0472">Membrane</keyword>
<dbReference type="SUPFAM" id="SSF90123">
    <property type="entry name" value="ABC transporter transmembrane region"/>
    <property type="match status" value="1"/>
</dbReference>
<dbReference type="SUPFAM" id="SSF52540">
    <property type="entry name" value="P-loop containing nucleoside triphosphate hydrolases"/>
    <property type="match status" value="1"/>
</dbReference>
<dbReference type="GO" id="GO:0005886">
    <property type="term" value="C:plasma membrane"/>
    <property type="evidence" value="ECO:0007669"/>
    <property type="project" value="UniProtKB-SubCell"/>
</dbReference>
<dbReference type="InterPro" id="IPR011527">
    <property type="entry name" value="ABC1_TM_dom"/>
</dbReference>
<dbReference type="InterPro" id="IPR003439">
    <property type="entry name" value="ABC_transporter-like_ATP-bd"/>
</dbReference>
<evidence type="ECO:0000259" key="8">
    <source>
        <dbReference type="PROSITE" id="PS50893"/>
    </source>
</evidence>
<evidence type="ECO:0000256" key="4">
    <source>
        <dbReference type="ARBA" id="ARBA00022840"/>
    </source>
</evidence>
<evidence type="ECO:0000256" key="2">
    <source>
        <dbReference type="ARBA" id="ARBA00022692"/>
    </source>
</evidence>
<dbReference type="InterPro" id="IPR027417">
    <property type="entry name" value="P-loop_NTPase"/>
</dbReference>
<dbReference type="EMBL" id="JBDKWZ010000001">
    <property type="protein sequence ID" value="MEN7546587.1"/>
    <property type="molecule type" value="Genomic_DNA"/>
</dbReference>
<keyword evidence="5 7" id="KW-1133">Transmembrane helix</keyword>
<name>A0AAW9RSL8_9BACT</name>
<dbReference type="AlphaFoldDB" id="A0AAW9RSL8"/>
<keyword evidence="4 10" id="KW-0067">ATP-binding</keyword>
<dbReference type="PANTHER" id="PTHR43394">
    <property type="entry name" value="ATP-DEPENDENT PERMEASE MDL1, MITOCHONDRIAL"/>
    <property type="match status" value="1"/>
</dbReference>
<dbReference type="Gene3D" id="1.20.1560.10">
    <property type="entry name" value="ABC transporter type 1, transmembrane domain"/>
    <property type="match status" value="1"/>
</dbReference>
<accession>A0AAW9RSL8</accession>
<evidence type="ECO:0000313" key="10">
    <source>
        <dbReference type="EMBL" id="MEN7546587.1"/>
    </source>
</evidence>
<feature type="transmembrane region" description="Helical" evidence="7">
    <location>
        <begin position="278"/>
        <end position="295"/>
    </location>
</feature>
<dbReference type="PROSITE" id="PS50893">
    <property type="entry name" value="ABC_TRANSPORTER_2"/>
    <property type="match status" value="1"/>
</dbReference>
<comment type="caution">
    <text evidence="10">The sequence shown here is derived from an EMBL/GenBank/DDBJ whole genome shotgun (WGS) entry which is preliminary data.</text>
</comment>
<dbReference type="PANTHER" id="PTHR43394:SF4">
    <property type="entry name" value="TOXIN SECRETION ABC TRANSPORTER ATP-BINDING PROTEIN"/>
    <property type="match status" value="1"/>
</dbReference>
<keyword evidence="3" id="KW-0547">Nucleotide-binding</keyword>
<dbReference type="PROSITE" id="PS50929">
    <property type="entry name" value="ABC_TM1F"/>
    <property type="match status" value="1"/>
</dbReference>
<dbReference type="Pfam" id="PF00664">
    <property type="entry name" value="ABC_membrane"/>
    <property type="match status" value="1"/>
</dbReference>
<gene>
    <name evidence="10" type="ORF">AAG747_01630</name>
</gene>
<evidence type="ECO:0000313" key="11">
    <source>
        <dbReference type="Proteomes" id="UP001403385"/>
    </source>
</evidence>
<dbReference type="InterPro" id="IPR039421">
    <property type="entry name" value="Type_1_exporter"/>
</dbReference>
<evidence type="ECO:0000256" key="1">
    <source>
        <dbReference type="ARBA" id="ARBA00004651"/>
    </source>
</evidence>
<evidence type="ECO:0000256" key="5">
    <source>
        <dbReference type="ARBA" id="ARBA00022989"/>
    </source>
</evidence>
<dbReference type="Proteomes" id="UP001403385">
    <property type="component" value="Unassembled WGS sequence"/>
</dbReference>
<evidence type="ECO:0000256" key="7">
    <source>
        <dbReference type="SAM" id="Phobius"/>
    </source>
</evidence>
<evidence type="ECO:0000256" key="3">
    <source>
        <dbReference type="ARBA" id="ARBA00022741"/>
    </source>
</evidence>
<sequence length="583" mass="65168">MMNNIVSISPIKRFINLLKIDKQGILSIYIYALFNGLVTLSLPLGIQAIINLISGGQVTSSWIVLVIFVIAGVAISGVMQIMQLVISENLQQKIFTRSAFEFAYRIPKMKLEAVDKAYIPELVNRFFDTLSVQKGLSKILMDFSRASLQVIFGLVLLSLYHPFFILFSLVLVTIVYLIFHFTSPQGLKTSLIESKYKYEVAHWLEELARVMGTFKLAGKSPLAMAKTDNAVAGYLTSRKAHFKTLMVQYINLVGFKVIIAAGLLLIGGLLVINQQMNIGQFVASEIIIILVLTSVEKLILSMEIIYDVLTAIEKIGNVTDIPLERDTGTKLILKKEEGLSVNLNNLSYRFSDVKGDILKEIHLDLKAGDKLCLSGFEGSGKSLLLQIIAGLYDDFSGVIAYNNIPLRNLNKEELRSLIGDSLNIEDIFKGTLEENITLGKPGIDLEQLRKAAEVVGLTEFVRALPEGYDTMLLPEGKNLPKSVRLKIMLARSLAENPQLILVEDNFNHLNPIDKNRFLDYLLTKKCTVVVVSNDPYVAAKFGKVAVLDDGRLIAHDPFETIVNKEWYFKVFQTKLTYAEFKSK</sequence>
<evidence type="ECO:0000259" key="9">
    <source>
        <dbReference type="PROSITE" id="PS50929"/>
    </source>
</evidence>
<dbReference type="RefSeq" id="WP_346819371.1">
    <property type="nucleotide sequence ID" value="NZ_JBDKWZ010000001.1"/>
</dbReference>
<dbReference type="InterPro" id="IPR036640">
    <property type="entry name" value="ABC1_TM_sf"/>
</dbReference>
<comment type="subcellular location">
    <subcellularLocation>
        <location evidence="1">Cell membrane</location>
        <topology evidence="1">Multi-pass membrane protein</topology>
    </subcellularLocation>
</comment>
<keyword evidence="11" id="KW-1185">Reference proteome</keyword>